<name>A0A5D2CAR3_GOSDA</name>
<dbReference type="EMBL" id="CM017706">
    <property type="protein sequence ID" value="TYG65096.1"/>
    <property type="molecule type" value="Genomic_DNA"/>
</dbReference>
<protein>
    <submittedName>
        <fullName evidence="1">Uncharacterized protein</fullName>
    </submittedName>
</protein>
<proteinExistence type="predicted"/>
<gene>
    <name evidence="1" type="ORF">ES288_D06G157700v1</name>
</gene>
<dbReference type="Proteomes" id="UP000323506">
    <property type="component" value="Chromosome D06"/>
</dbReference>
<sequence>MGRLVGGIGMHSPYSAGPPPNGRLVTRVAITTRFDYGAITFIGCNSHSACDSAIRDSTLVSYFLFQSLPSSSFVPFVPSILPHFPSRGTLLLPMAVVLVYMQPRLQVFTSLCKTSLKAVVGF</sequence>
<dbReference type="AlphaFoldDB" id="A0A5D2CAR3"/>
<evidence type="ECO:0000313" key="1">
    <source>
        <dbReference type="EMBL" id="TYG65096.1"/>
    </source>
</evidence>
<reference evidence="1 2" key="1">
    <citation type="submission" date="2019-06" db="EMBL/GenBank/DDBJ databases">
        <title>WGS assembly of Gossypium darwinii.</title>
        <authorList>
            <person name="Chen Z.J."/>
            <person name="Sreedasyam A."/>
            <person name="Ando A."/>
            <person name="Song Q."/>
            <person name="De L."/>
            <person name="Hulse-Kemp A."/>
            <person name="Ding M."/>
            <person name="Ye W."/>
            <person name="Kirkbride R."/>
            <person name="Jenkins J."/>
            <person name="Plott C."/>
            <person name="Lovell J."/>
            <person name="Lin Y.-M."/>
            <person name="Vaughn R."/>
            <person name="Liu B."/>
            <person name="Li W."/>
            <person name="Simpson S."/>
            <person name="Scheffler B."/>
            <person name="Saski C."/>
            <person name="Grover C."/>
            <person name="Hu G."/>
            <person name="Conover J."/>
            <person name="Carlson J."/>
            <person name="Shu S."/>
            <person name="Boston L."/>
            <person name="Williams M."/>
            <person name="Peterson D."/>
            <person name="Mcgee K."/>
            <person name="Jones D."/>
            <person name="Wendel J."/>
            <person name="Stelly D."/>
            <person name="Grimwood J."/>
            <person name="Schmutz J."/>
        </authorList>
    </citation>
    <scope>NUCLEOTIDE SEQUENCE [LARGE SCALE GENOMIC DNA]</scope>
    <source>
        <strain evidence="1">1808015.09</strain>
    </source>
</reference>
<accession>A0A5D2CAR3</accession>
<organism evidence="1 2">
    <name type="scientific">Gossypium darwinii</name>
    <name type="common">Darwin's cotton</name>
    <name type="synonym">Gossypium barbadense var. darwinii</name>
    <dbReference type="NCBI Taxonomy" id="34276"/>
    <lineage>
        <taxon>Eukaryota</taxon>
        <taxon>Viridiplantae</taxon>
        <taxon>Streptophyta</taxon>
        <taxon>Embryophyta</taxon>
        <taxon>Tracheophyta</taxon>
        <taxon>Spermatophyta</taxon>
        <taxon>Magnoliopsida</taxon>
        <taxon>eudicotyledons</taxon>
        <taxon>Gunneridae</taxon>
        <taxon>Pentapetalae</taxon>
        <taxon>rosids</taxon>
        <taxon>malvids</taxon>
        <taxon>Malvales</taxon>
        <taxon>Malvaceae</taxon>
        <taxon>Malvoideae</taxon>
        <taxon>Gossypium</taxon>
    </lineage>
</organism>
<keyword evidence="2" id="KW-1185">Reference proteome</keyword>
<evidence type="ECO:0000313" key="2">
    <source>
        <dbReference type="Proteomes" id="UP000323506"/>
    </source>
</evidence>